<dbReference type="InParanoid" id="G4TKR4"/>
<dbReference type="GO" id="GO:0032259">
    <property type="term" value="P:methylation"/>
    <property type="evidence" value="ECO:0007669"/>
    <property type="project" value="UniProtKB-KW"/>
</dbReference>
<feature type="region of interest" description="Disordered" evidence="1">
    <location>
        <begin position="339"/>
        <end position="359"/>
    </location>
</feature>
<keyword evidence="3" id="KW-0489">Methyltransferase</keyword>
<keyword evidence="3" id="KW-0808">Transferase</keyword>
<evidence type="ECO:0000259" key="2">
    <source>
        <dbReference type="Pfam" id="PF13847"/>
    </source>
</evidence>
<evidence type="ECO:0000256" key="1">
    <source>
        <dbReference type="SAM" id="MobiDB-lite"/>
    </source>
</evidence>
<dbReference type="HOGENOM" id="CLU_010595_5_0_1"/>
<dbReference type="SUPFAM" id="SSF53335">
    <property type="entry name" value="S-adenosyl-L-methionine-dependent methyltransferases"/>
    <property type="match status" value="1"/>
</dbReference>
<proteinExistence type="predicted"/>
<accession>G4TKR4</accession>
<reference evidence="3 4" key="1">
    <citation type="journal article" date="2011" name="PLoS Pathog.">
        <title>Endophytic Life Strategies Decoded by Genome and Transcriptome Analyses of the Mutualistic Root Symbiont Piriformospora indica.</title>
        <authorList>
            <person name="Zuccaro A."/>
            <person name="Lahrmann U."/>
            <person name="Guldener U."/>
            <person name="Langen G."/>
            <person name="Pfiffi S."/>
            <person name="Biedenkopf D."/>
            <person name="Wong P."/>
            <person name="Samans B."/>
            <person name="Grimm C."/>
            <person name="Basiewicz M."/>
            <person name="Murat C."/>
            <person name="Martin F."/>
            <person name="Kogel K.H."/>
        </authorList>
    </citation>
    <scope>NUCLEOTIDE SEQUENCE [LARGE SCALE GENOMIC DNA]</scope>
    <source>
        <strain evidence="3 4">DSM 11827</strain>
    </source>
</reference>
<dbReference type="STRING" id="1109443.G4TKR4"/>
<dbReference type="Gene3D" id="3.40.50.150">
    <property type="entry name" value="Vaccinia Virus protein VP39"/>
    <property type="match status" value="1"/>
</dbReference>
<dbReference type="EMBL" id="CAFZ01000139">
    <property type="protein sequence ID" value="CCA71907.1"/>
    <property type="molecule type" value="Genomic_DNA"/>
</dbReference>
<feature type="region of interest" description="Disordered" evidence="1">
    <location>
        <begin position="381"/>
        <end position="404"/>
    </location>
</feature>
<dbReference type="eggNOG" id="ENOG502S6PS">
    <property type="taxonomic scope" value="Eukaryota"/>
</dbReference>
<dbReference type="GO" id="GO:0008168">
    <property type="term" value="F:methyltransferase activity"/>
    <property type="evidence" value="ECO:0007669"/>
    <property type="project" value="UniProtKB-KW"/>
</dbReference>
<organism evidence="3 4">
    <name type="scientific">Serendipita indica (strain DSM 11827)</name>
    <name type="common">Root endophyte fungus</name>
    <name type="synonym">Piriformospora indica</name>
    <dbReference type="NCBI Taxonomy" id="1109443"/>
    <lineage>
        <taxon>Eukaryota</taxon>
        <taxon>Fungi</taxon>
        <taxon>Dikarya</taxon>
        <taxon>Basidiomycota</taxon>
        <taxon>Agaricomycotina</taxon>
        <taxon>Agaricomycetes</taxon>
        <taxon>Sebacinales</taxon>
        <taxon>Serendipitaceae</taxon>
        <taxon>Serendipita</taxon>
    </lineage>
</organism>
<dbReference type="OrthoDB" id="2013972at2759"/>
<keyword evidence="4" id="KW-1185">Reference proteome</keyword>
<protein>
    <submittedName>
        <fullName evidence="3">Related to methyltransferase</fullName>
    </submittedName>
</protein>
<dbReference type="OMA" id="ENERRYH"/>
<dbReference type="PANTHER" id="PTHR43591:SF24">
    <property type="entry name" value="2-METHOXY-6-POLYPRENYL-1,4-BENZOQUINOL METHYLASE, MITOCHONDRIAL"/>
    <property type="match status" value="1"/>
</dbReference>
<sequence length="404" mass="45277">MADTHLPDGDHDRASQVSVTSTAMIEREEYLRQEAGRSYNVLNDSYFLPTDDEEFARLNKQHLALKLALSGLYTAPEVVEVILAKRDGEKQKILDVGCGTGVWAVAMAKAFPHCEVVGIDLAPVPLGPEAIPPNCRFELDDVNKELPHYYNQFSVVHARFIAGGLRDFKKCKGEIERCLEPGGIMLWMDGDYDMCTKNKAIYRAPASDAHPDGSWLARMIFEMRRTAVRMGRSDIFTMIETLSLGLWNDELLDPETCGAADLFMPLDPNPLQNQRLHHIGTLMRQDFSSGHKAFHVPFQKVGISAETCNEWSGLADKDLNEMKKPLLVRFPCAWGRRRAGPGEAAPPLPSSSSKADIKENLRSSLPPYPYFDVFQTKEQAKEAYERRNKTKTFTPPPNPPGLQV</sequence>
<dbReference type="InterPro" id="IPR029063">
    <property type="entry name" value="SAM-dependent_MTases_sf"/>
</dbReference>
<evidence type="ECO:0000313" key="3">
    <source>
        <dbReference type="EMBL" id="CCA71907.1"/>
    </source>
</evidence>
<dbReference type="AlphaFoldDB" id="G4TKR4"/>
<dbReference type="Proteomes" id="UP000007148">
    <property type="component" value="Unassembled WGS sequence"/>
</dbReference>
<name>G4TKR4_SERID</name>
<dbReference type="CDD" id="cd02440">
    <property type="entry name" value="AdoMet_MTases"/>
    <property type="match status" value="1"/>
</dbReference>
<dbReference type="InterPro" id="IPR025714">
    <property type="entry name" value="Methyltranfer_dom"/>
</dbReference>
<dbReference type="PANTHER" id="PTHR43591">
    <property type="entry name" value="METHYLTRANSFERASE"/>
    <property type="match status" value="1"/>
</dbReference>
<feature type="domain" description="Methyltransferase" evidence="2">
    <location>
        <begin position="90"/>
        <end position="199"/>
    </location>
</feature>
<comment type="caution">
    <text evidence="3">The sequence shown here is derived from an EMBL/GenBank/DDBJ whole genome shotgun (WGS) entry which is preliminary data.</text>
</comment>
<evidence type="ECO:0000313" key="4">
    <source>
        <dbReference type="Proteomes" id="UP000007148"/>
    </source>
</evidence>
<feature type="compositionally biased region" description="Pro residues" evidence="1">
    <location>
        <begin position="394"/>
        <end position="404"/>
    </location>
</feature>
<dbReference type="Pfam" id="PF13847">
    <property type="entry name" value="Methyltransf_31"/>
    <property type="match status" value="1"/>
</dbReference>
<gene>
    <name evidence="3" type="ORF">PIIN_05842</name>
</gene>